<dbReference type="EMBL" id="CP024608">
    <property type="protein sequence ID" value="ATQ73577.1"/>
    <property type="molecule type" value="Genomic_DNA"/>
</dbReference>
<evidence type="ECO:0000313" key="2">
    <source>
        <dbReference type="Proteomes" id="UP000229897"/>
    </source>
</evidence>
<sequence>MDSLKRTLARLGDLHDARVQAIVWDIAAGTLEFKFADIHANLLGLPDYPGLTPASIILREIGDVAFAMESCARDQYISEFSVSQAGGGWRAAVFFRSNGKITATYRSADFPDVSVLSLSASVSEAT</sequence>
<organism evidence="1 2">
    <name type="scientific">Massilia violaceinigra</name>
    <dbReference type="NCBI Taxonomy" id="2045208"/>
    <lineage>
        <taxon>Bacteria</taxon>
        <taxon>Pseudomonadati</taxon>
        <taxon>Pseudomonadota</taxon>
        <taxon>Betaproteobacteria</taxon>
        <taxon>Burkholderiales</taxon>
        <taxon>Oxalobacteraceae</taxon>
        <taxon>Telluria group</taxon>
        <taxon>Massilia</taxon>
    </lineage>
</organism>
<evidence type="ECO:0000313" key="1">
    <source>
        <dbReference type="EMBL" id="ATQ73577.1"/>
    </source>
</evidence>
<gene>
    <name evidence="1" type="ORF">CR152_02945</name>
</gene>
<reference evidence="1" key="1">
    <citation type="submission" date="2017-10" db="EMBL/GenBank/DDBJ databases">
        <title>Massilia psychrophilum sp. nov., a novel purple-pigmented bacterium isolated from Tianshan glacier, Xinjiang Municipality, China.</title>
        <authorList>
            <person name="Wang H."/>
        </authorList>
    </citation>
    <scope>NUCLEOTIDE SEQUENCE [LARGE SCALE GENOMIC DNA]</scope>
    <source>
        <strain evidence="1">B2</strain>
    </source>
</reference>
<name>A0A2D2DF19_9BURK</name>
<dbReference type="RefSeq" id="WP_099873602.1">
    <property type="nucleotide sequence ID" value="NZ_CP024608.1"/>
</dbReference>
<dbReference type="Proteomes" id="UP000229897">
    <property type="component" value="Chromosome"/>
</dbReference>
<proteinExistence type="predicted"/>
<accession>A0A2D2DF19</accession>
<dbReference type="KEGG" id="mass:CR152_02945"/>
<dbReference type="AlphaFoldDB" id="A0A2D2DF19"/>
<protein>
    <submittedName>
        <fullName evidence="1">Uncharacterized protein</fullName>
    </submittedName>
</protein>
<dbReference type="OrthoDB" id="9156764at2"/>
<keyword evidence="2" id="KW-1185">Reference proteome</keyword>